<reference evidence="3" key="1">
    <citation type="submission" date="2016-05" db="EMBL/GenBank/DDBJ databases">
        <title>Comparative genomics of biotechnologically important yeasts.</title>
        <authorList>
            <consortium name="DOE Joint Genome Institute"/>
            <person name="Riley R."/>
            <person name="Haridas S."/>
            <person name="Wolfe K.H."/>
            <person name="Lopes M.R."/>
            <person name="Hittinger C.T."/>
            <person name="Goker M."/>
            <person name="Salamov A."/>
            <person name="Wisecaver J."/>
            <person name="Long T.M."/>
            <person name="Aerts A.L."/>
            <person name="Barry K."/>
            <person name="Choi C."/>
            <person name="Clum A."/>
            <person name="Coughlan A.Y."/>
            <person name="Deshpande S."/>
            <person name="Douglass A.P."/>
            <person name="Hanson S.J."/>
            <person name="Klenk H.-P."/>
            <person name="Labutti K."/>
            <person name="Lapidus A."/>
            <person name="Lindquist E."/>
            <person name="Lipzen A."/>
            <person name="Meier-Kolthoff J.P."/>
            <person name="Ohm R.A."/>
            <person name="Otillar R.P."/>
            <person name="Pangilinan J."/>
            <person name="Peng Y."/>
            <person name="Rokas A."/>
            <person name="Rosa C.A."/>
            <person name="Scheuner C."/>
            <person name="Sibirny A.A."/>
            <person name="Slot J.C."/>
            <person name="Stielow J.B."/>
            <person name="Sun H."/>
            <person name="Kurtzman C.P."/>
            <person name="Blackwell M."/>
            <person name="Grigoriev I.V."/>
            <person name="Jeffries T.W."/>
        </authorList>
    </citation>
    <scope>NUCLEOTIDE SEQUENCE [LARGE SCALE GENOMIC DNA]</scope>
    <source>
        <strain evidence="3">NRRL Y-12698</strain>
    </source>
</reference>
<gene>
    <name evidence="2" type="ORF">BABINDRAFT_5274</name>
</gene>
<evidence type="ECO:0000313" key="2">
    <source>
        <dbReference type="EMBL" id="ODQ82281.1"/>
    </source>
</evidence>
<evidence type="ECO:0000313" key="3">
    <source>
        <dbReference type="Proteomes" id="UP000094336"/>
    </source>
</evidence>
<evidence type="ECO:0000256" key="1">
    <source>
        <dbReference type="SAM" id="Phobius"/>
    </source>
</evidence>
<dbReference type="Proteomes" id="UP000094336">
    <property type="component" value="Unassembled WGS sequence"/>
</dbReference>
<feature type="transmembrane region" description="Helical" evidence="1">
    <location>
        <begin position="77"/>
        <end position="99"/>
    </location>
</feature>
<proteinExistence type="predicted"/>
<keyword evidence="3" id="KW-1185">Reference proteome</keyword>
<name>A0A1E3QXE6_9ASCO</name>
<protein>
    <submittedName>
        <fullName evidence="2">Uncharacterized protein</fullName>
    </submittedName>
</protein>
<feature type="transmembrane region" description="Helical" evidence="1">
    <location>
        <begin position="9"/>
        <end position="30"/>
    </location>
</feature>
<keyword evidence="1" id="KW-0472">Membrane</keyword>
<dbReference type="EMBL" id="KV454426">
    <property type="protein sequence ID" value="ODQ82281.1"/>
    <property type="molecule type" value="Genomic_DNA"/>
</dbReference>
<feature type="transmembrane region" description="Helical" evidence="1">
    <location>
        <begin position="163"/>
        <end position="184"/>
    </location>
</feature>
<accession>A0A1E3QXE6</accession>
<keyword evidence="1" id="KW-1133">Transmembrane helix</keyword>
<sequence length="209" mass="23125">MAEAHNGQILLIISIVLDSLLIATSSNAVVKQIFLARFRFTPISTTVADTTFSSISVLGVRVDYFISKLVVPLRNTYMTPVVQILSVAFAAIGFFLLYISKPSRRPSVFLTSIVCCLVASMVSLMASLYQITNLKTAEYYINLLMVSNMYYNVEMRRSIPTYAMAWVSSTFLLAATLTMAHLVVKKSGLGRKAILASDTDDEHNEELMA</sequence>
<organism evidence="2 3">
    <name type="scientific">Babjeviella inositovora NRRL Y-12698</name>
    <dbReference type="NCBI Taxonomy" id="984486"/>
    <lineage>
        <taxon>Eukaryota</taxon>
        <taxon>Fungi</taxon>
        <taxon>Dikarya</taxon>
        <taxon>Ascomycota</taxon>
        <taxon>Saccharomycotina</taxon>
        <taxon>Pichiomycetes</taxon>
        <taxon>Serinales incertae sedis</taxon>
        <taxon>Babjeviella</taxon>
    </lineage>
</organism>
<dbReference type="AlphaFoldDB" id="A0A1E3QXE6"/>
<dbReference type="GeneID" id="30150035"/>
<feature type="transmembrane region" description="Helical" evidence="1">
    <location>
        <begin position="108"/>
        <end position="129"/>
    </location>
</feature>
<dbReference type="RefSeq" id="XP_018987609.1">
    <property type="nucleotide sequence ID" value="XM_019132182.1"/>
</dbReference>
<keyword evidence="1" id="KW-0812">Transmembrane</keyword>